<dbReference type="RefSeq" id="WP_408180523.1">
    <property type="nucleotide sequence ID" value="NZ_JAQQEZ010000033.1"/>
</dbReference>
<organism evidence="1 2">
    <name type="scientific">Paraburkholderia dipogonis</name>
    <dbReference type="NCBI Taxonomy" id="1211383"/>
    <lineage>
        <taxon>Bacteria</taxon>
        <taxon>Pseudomonadati</taxon>
        <taxon>Pseudomonadota</taxon>
        <taxon>Betaproteobacteria</taxon>
        <taxon>Burkholderiales</taxon>
        <taxon>Burkholderiaceae</taxon>
        <taxon>Paraburkholderia</taxon>
    </lineage>
</organism>
<reference evidence="1 2" key="1">
    <citation type="journal article" date="2024" name="Chem. Sci.">
        <title>Discovery of megapolipeptins by genome mining of a Burkholderiales bacteria collection.</title>
        <authorList>
            <person name="Paulo B.S."/>
            <person name="Recchia M.J.J."/>
            <person name="Lee S."/>
            <person name="Fergusson C.H."/>
            <person name="Romanowski S.B."/>
            <person name="Hernandez A."/>
            <person name="Krull N."/>
            <person name="Liu D.Y."/>
            <person name="Cavanagh H."/>
            <person name="Bos A."/>
            <person name="Gray C.A."/>
            <person name="Murphy B.T."/>
            <person name="Linington R.G."/>
            <person name="Eustaquio A.S."/>
        </authorList>
    </citation>
    <scope>NUCLEOTIDE SEQUENCE [LARGE SCALE GENOMIC DNA]</scope>
    <source>
        <strain evidence="1 2">RL17-350-BIC-A</strain>
    </source>
</reference>
<sequence>MSAGEHLVAVAQNDNNVQAATETVTTRERERRFRISAEPGKFSLIPQ</sequence>
<proteinExistence type="predicted"/>
<gene>
    <name evidence="1" type="ORF">PQR57_33295</name>
</gene>
<comment type="caution">
    <text evidence="1">The sequence shown here is derived from an EMBL/GenBank/DDBJ whole genome shotgun (WGS) entry which is preliminary data.</text>
</comment>
<accession>A0ABW9B2H1</accession>
<protein>
    <submittedName>
        <fullName evidence="1">Uncharacterized protein</fullName>
    </submittedName>
</protein>
<keyword evidence="2" id="KW-1185">Reference proteome</keyword>
<dbReference type="EMBL" id="JAQQEZ010000033">
    <property type="protein sequence ID" value="MFM0005859.1"/>
    <property type="molecule type" value="Genomic_DNA"/>
</dbReference>
<evidence type="ECO:0000313" key="1">
    <source>
        <dbReference type="EMBL" id="MFM0005859.1"/>
    </source>
</evidence>
<name>A0ABW9B2H1_9BURK</name>
<evidence type="ECO:0000313" key="2">
    <source>
        <dbReference type="Proteomes" id="UP001629230"/>
    </source>
</evidence>
<dbReference type="Proteomes" id="UP001629230">
    <property type="component" value="Unassembled WGS sequence"/>
</dbReference>